<dbReference type="PANTHER" id="PTHR46094">
    <property type="entry name" value="INTEGRATOR COMPLEX SUBUNIT 9"/>
    <property type="match status" value="1"/>
</dbReference>
<comment type="subcellular location">
    <subcellularLocation>
        <location evidence="2">Cytoplasm</location>
    </subcellularLocation>
    <subcellularLocation>
        <location evidence="1">Nucleus</location>
    </subcellularLocation>
</comment>
<evidence type="ECO:0000256" key="1">
    <source>
        <dbReference type="ARBA" id="ARBA00004123"/>
    </source>
</evidence>
<feature type="domain" description="Beta-Casp" evidence="5">
    <location>
        <begin position="44"/>
        <end position="169"/>
    </location>
</feature>
<dbReference type="GO" id="GO:0032039">
    <property type="term" value="C:integrator complex"/>
    <property type="evidence" value="ECO:0007669"/>
    <property type="project" value="InterPro"/>
</dbReference>
<keyword evidence="4" id="KW-0539">Nucleus</keyword>
<evidence type="ECO:0000256" key="4">
    <source>
        <dbReference type="ARBA" id="ARBA00023242"/>
    </source>
</evidence>
<dbReference type="InterPro" id="IPR036866">
    <property type="entry name" value="RibonucZ/Hydroxyglut_hydro"/>
</dbReference>
<evidence type="ECO:0000259" key="5">
    <source>
        <dbReference type="SMART" id="SM01027"/>
    </source>
</evidence>
<dbReference type="GO" id="GO:0005737">
    <property type="term" value="C:cytoplasm"/>
    <property type="evidence" value="ECO:0007669"/>
    <property type="project" value="UniProtKB-SubCell"/>
</dbReference>
<dbReference type="InterPro" id="IPR022712">
    <property type="entry name" value="Beta_Casp"/>
</dbReference>
<dbReference type="SMART" id="SM01027">
    <property type="entry name" value="Beta-Casp"/>
    <property type="match status" value="1"/>
</dbReference>
<dbReference type="SUPFAM" id="SSF56281">
    <property type="entry name" value="Metallo-hydrolase/oxidoreductase"/>
    <property type="match status" value="1"/>
</dbReference>
<evidence type="ECO:0000256" key="3">
    <source>
        <dbReference type="ARBA" id="ARBA00022490"/>
    </source>
</evidence>
<dbReference type="AlphaFoldDB" id="A0A915CYU3"/>
<accession>A0A915CYU3</accession>
<dbReference type="Gene3D" id="3.40.50.10890">
    <property type="match status" value="1"/>
</dbReference>
<evidence type="ECO:0000313" key="6">
    <source>
        <dbReference type="Proteomes" id="UP000887574"/>
    </source>
</evidence>
<dbReference type="WBParaSite" id="jg14109">
    <property type="protein sequence ID" value="jg14109"/>
    <property type="gene ID" value="jg14109"/>
</dbReference>
<dbReference type="GO" id="GO:0034472">
    <property type="term" value="P:snRNA 3'-end processing"/>
    <property type="evidence" value="ECO:0007669"/>
    <property type="project" value="TreeGrafter"/>
</dbReference>
<reference evidence="7" key="1">
    <citation type="submission" date="2022-11" db="UniProtKB">
        <authorList>
            <consortium name="WormBaseParasite"/>
        </authorList>
    </citation>
    <scope>IDENTIFICATION</scope>
</reference>
<evidence type="ECO:0000256" key="2">
    <source>
        <dbReference type="ARBA" id="ARBA00004496"/>
    </source>
</evidence>
<dbReference type="PANTHER" id="PTHR46094:SF1">
    <property type="entry name" value="INTEGRATOR COMPLEX SUBUNIT 9"/>
    <property type="match status" value="1"/>
</dbReference>
<proteinExistence type="predicted"/>
<protein>
    <submittedName>
        <fullName evidence="7">Beta-Casp domain-containing protein</fullName>
    </submittedName>
</protein>
<dbReference type="Proteomes" id="UP000887574">
    <property type="component" value="Unplaced"/>
</dbReference>
<sequence length="376" mass="42057">MLTSLARQPDSSPSSMASKFTSTVADTLKKQGNVLIPISPTGVIYDLIELVINTIERHSLSRDIPIYFISVVAESTFAFANIYSEWLSQVKSEKAYVPEDPFPLVELVKSGRIKIYENLHGAFSRECRTPCVVFTGHPSLRIGDVVHFLEIWGKDPRSAVIMTDPDFPLDPFYDPHPFGLQSGLLKHIARFDSKCLMMHESYARPLIYPDNKKLVISHPNLITFGANRTKLSLPYNQRRKRVIIESELLSEMKLQCCGENSEIGMSSLGAMLSAYDNDLKILPPMGSKRPKLLIDQRLGGKVAPGRLIKALADRRIKADLLHSKSFESSSSVLIKIPVFNAEVKINDQDHKAKIFCPTPAHREIIQAAIKECLADV</sequence>
<dbReference type="InterPro" id="IPR027074">
    <property type="entry name" value="Integrator_9su"/>
</dbReference>
<evidence type="ECO:0000313" key="7">
    <source>
        <dbReference type="WBParaSite" id="jg14109"/>
    </source>
</evidence>
<organism evidence="6 7">
    <name type="scientific">Ditylenchus dipsaci</name>
    <dbReference type="NCBI Taxonomy" id="166011"/>
    <lineage>
        <taxon>Eukaryota</taxon>
        <taxon>Metazoa</taxon>
        <taxon>Ecdysozoa</taxon>
        <taxon>Nematoda</taxon>
        <taxon>Chromadorea</taxon>
        <taxon>Rhabditida</taxon>
        <taxon>Tylenchina</taxon>
        <taxon>Tylenchomorpha</taxon>
        <taxon>Sphaerularioidea</taxon>
        <taxon>Anguinidae</taxon>
        <taxon>Anguininae</taxon>
        <taxon>Ditylenchus</taxon>
    </lineage>
</organism>
<name>A0A915CYU3_9BILA</name>
<keyword evidence="3" id="KW-0963">Cytoplasm</keyword>
<dbReference type="Pfam" id="PF10996">
    <property type="entry name" value="Beta-Casp"/>
    <property type="match status" value="1"/>
</dbReference>
<keyword evidence="6" id="KW-1185">Reference proteome</keyword>